<evidence type="ECO:0000259" key="6">
    <source>
        <dbReference type="Pfam" id="PF08281"/>
    </source>
</evidence>
<sequence>MYADKVKFKANRQPDMGEEELHQLVNGCLKDDRLSQKLLYKAFYGFAMGICLRYANNRYEASEIMNQGFYKVFKNLAKFDTAKPFKAWLGRIMVNTAIDYYRANLKIAYTEELDKAEHINDSEHADKNLGYNELLNMINELPRAYRTIFNLFAIEGYTHEEIGNMLNISPGTSKSNLHKAREKLKLMIAESNRVTGTANRQANDNIISINQHHTPNLSVSFINNVTKR</sequence>
<keyword evidence="3" id="KW-0731">Sigma factor</keyword>
<dbReference type="InterPro" id="IPR039425">
    <property type="entry name" value="RNA_pol_sigma-70-like"/>
</dbReference>
<dbReference type="RefSeq" id="WP_229704652.1">
    <property type="nucleotide sequence ID" value="NZ_BMCZ01000004.1"/>
</dbReference>
<dbReference type="Pfam" id="PF08281">
    <property type="entry name" value="Sigma70_r4_2"/>
    <property type="match status" value="1"/>
</dbReference>
<feature type="domain" description="RNA polymerase sigma-70 region 2" evidence="5">
    <location>
        <begin position="39"/>
        <end position="104"/>
    </location>
</feature>
<keyword evidence="8" id="KW-1185">Reference proteome</keyword>
<feature type="domain" description="RNA polymerase sigma factor 70 region 4 type 2" evidence="6">
    <location>
        <begin position="132"/>
        <end position="184"/>
    </location>
</feature>
<dbReference type="InterPro" id="IPR014284">
    <property type="entry name" value="RNA_pol_sigma-70_dom"/>
</dbReference>
<evidence type="ECO:0000313" key="8">
    <source>
        <dbReference type="Proteomes" id="UP000583101"/>
    </source>
</evidence>
<dbReference type="CDD" id="cd06171">
    <property type="entry name" value="Sigma70_r4"/>
    <property type="match status" value="1"/>
</dbReference>
<gene>
    <name evidence="7" type="ORF">GGR35_001392</name>
</gene>
<dbReference type="NCBIfam" id="TIGR02937">
    <property type="entry name" value="sigma70-ECF"/>
    <property type="match status" value="1"/>
</dbReference>
<dbReference type="InterPro" id="IPR013249">
    <property type="entry name" value="RNA_pol_sigma70_r4_t2"/>
</dbReference>
<comment type="caution">
    <text evidence="7">The sequence shown here is derived from an EMBL/GenBank/DDBJ whole genome shotgun (WGS) entry which is preliminary data.</text>
</comment>
<evidence type="ECO:0000256" key="2">
    <source>
        <dbReference type="ARBA" id="ARBA00023015"/>
    </source>
</evidence>
<comment type="similarity">
    <text evidence="1">Belongs to the sigma-70 factor family. ECF subfamily.</text>
</comment>
<dbReference type="InterPro" id="IPR013324">
    <property type="entry name" value="RNA_pol_sigma_r3/r4-like"/>
</dbReference>
<evidence type="ECO:0000256" key="1">
    <source>
        <dbReference type="ARBA" id="ARBA00010641"/>
    </source>
</evidence>
<proteinExistence type="inferred from homology"/>
<protein>
    <submittedName>
        <fullName evidence="7">RNA polymerase sigma-70 factor (ECF subfamily)</fullName>
    </submittedName>
</protein>
<dbReference type="PANTHER" id="PTHR43133:SF46">
    <property type="entry name" value="RNA POLYMERASE SIGMA-70 FACTOR ECF SUBFAMILY"/>
    <property type="match status" value="1"/>
</dbReference>
<dbReference type="Proteomes" id="UP000583101">
    <property type="component" value="Unassembled WGS sequence"/>
</dbReference>
<name>A0ABR6I6Z1_9SPHI</name>
<keyword evidence="2" id="KW-0805">Transcription regulation</keyword>
<evidence type="ECO:0000256" key="3">
    <source>
        <dbReference type="ARBA" id="ARBA00023082"/>
    </source>
</evidence>
<dbReference type="Gene3D" id="1.10.10.10">
    <property type="entry name" value="Winged helix-like DNA-binding domain superfamily/Winged helix DNA-binding domain"/>
    <property type="match status" value="1"/>
</dbReference>
<keyword evidence="4" id="KW-0804">Transcription</keyword>
<accession>A0ABR6I6Z1</accession>
<evidence type="ECO:0000256" key="4">
    <source>
        <dbReference type="ARBA" id="ARBA00023163"/>
    </source>
</evidence>
<dbReference type="PANTHER" id="PTHR43133">
    <property type="entry name" value="RNA POLYMERASE ECF-TYPE SIGMA FACTO"/>
    <property type="match status" value="1"/>
</dbReference>
<dbReference type="InterPro" id="IPR007627">
    <property type="entry name" value="RNA_pol_sigma70_r2"/>
</dbReference>
<dbReference type="InterPro" id="IPR036388">
    <property type="entry name" value="WH-like_DNA-bd_sf"/>
</dbReference>
<evidence type="ECO:0000259" key="5">
    <source>
        <dbReference type="Pfam" id="PF04542"/>
    </source>
</evidence>
<evidence type="ECO:0000313" key="7">
    <source>
        <dbReference type="EMBL" id="MBB3968800.1"/>
    </source>
</evidence>
<reference evidence="7 8" key="1">
    <citation type="submission" date="2020-08" db="EMBL/GenBank/DDBJ databases">
        <title>Genomic Encyclopedia of Type Strains, Phase IV (KMG-IV): sequencing the most valuable type-strain genomes for metagenomic binning, comparative biology and taxonomic classification.</title>
        <authorList>
            <person name="Goeker M."/>
        </authorList>
    </citation>
    <scope>NUCLEOTIDE SEQUENCE [LARGE SCALE GENOMIC DNA]</scope>
    <source>
        <strain evidence="7 8">DSM 100995</strain>
    </source>
</reference>
<dbReference type="Pfam" id="PF04542">
    <property type="entry name" value="Sigma70_r2"/>
    <property type="match status" value="1"/>
</dbReference>
<dbReference type="EMBL" id="JACIEG010000002">
    <property type="protein sequence ID" value="MBB3968800.1"/>
    <property type="molecule type" value="Genomic_DNA"/>
</dbReference>
<dbReference type="InterPro" id="IPR013325">
    <property type="entry name" value="RNA_pol_sigma_r2"/>
</dbReference>
<dbReference type="Gene3D" id="1.10.1740.10">
    <property type="match status" value="1"/>
</dbReference>
<dbReference type="SUPFAM" id="SSF88659">
    <property type="entry name" value="Sigma3 and sigma4 domains of RNA polymerase sigma factors"/>
    <property type="match status" value="1"/>
</dbReference>
<dbReference type="SUPFAM" id="SSF88946">
    <property type="entry name" value="Sigma2 domain of RNA polymerase sigma factors"/>
    <property type="match status" value="1"/>
</dbReference>
<organism evidence="7 8">
    <name type="scientific">Mucilaginibacter phyllosphaerae</name>
    <dbReference type="NCBI Taxonomy" id="1812349"/>
    <lineage>
        <taxon>Bacteria</taxon>
        <taxon>Pseudomonadati</taxon>
        <taxon>Bacteroidota</taxon>
        <taxon>Sphingobacteriia</taxon>
        <taxon>Sphingobacteriales</taxon>
        <taxon>Sphingobacteriaceae</taxon>
        <taxon>Mucilaginibacter</taxon>
    </lineage>
</organism>